<dbReference type="AlphaFoldDB" id="A0AAQ1UIY6"/>
<evidence type="ECO:0000256" key="2">
    <source>
        <dbReference type="ARBA" id="ARBA00023277"/>
    </source>
</evidence>
<dbReference type="Pfam" id="PF02927">
    <property type="entry name" value="CelD_N"/>
    <property type="match status" value="1"/>
</dbReference>
<dbReference type="GO" id="GO:0008810">
    <property type="term" value="F:cellulase activity"/>
    <property type="evidence" value="ECO:0007669"/>
    <property type="project" value="InterPro"/>
</dbReference>
<dbReference type="RefSeq" id="WP_115153842.1">
    <property type="nucleotide sequence ID" value="NZ_JAUUQB010000004.1"/>
</dbReference>
<keyword evidence="7" id="KW-0378">Hydrolase</keyword>
<feature type="domain" description="Cellulase Ig-like" evidence="6">
    <location>
        <begin position="277"/>
        <end position="361"/>
    </location>
</feature>
<dbReference type="GO" id="GO:0000272">
    <property type="term" value="P:polysaccharide catabolic process"/>
    <property type="evidence" value="ECO:0007669"/>
    <property type="project" value="UniProtKB-KW"/>
</dbReference>
<dbReference type="InterPro" id="IPR013783">
    <property type="entry name" value="Ig-like_fold"/>
</dbReference>
<keyword evidence="3" id="KW-0624">Polysaccharide degradation</keyword>
<sequence length="821" mass="92416">MNKTLNFLFLGLAWLSMQPLPAQSLKLNESGYFDGGGVNVMVFNNPYHSFFYDEKRSGIDIIHRGVLTASNGCVRLQNTPEQWDLVPETVSHKVDVNRQTVSVVVDYPDYGFQPEMRVSPRGKGFAVEVWLSQPVPKFLEGKAGFNLEFLPSAYWQRSFLIDGRPDYFPRYPGGNMVMRPTSEKVKQVLGYTTYDDRGRGEFPVPRPFAQGHRLVLAPEDADRCVKIESDSTLLLFDGRQVAQNGWYVVRSLLPAGATGKVLEWYVEPKVAEGWTRKPNIGFSQVGYEPSQNKQTIIELDKADTPLPTVTLLRIDAEGHSTAVAELPTKPWGRFRRYQYVTADFSSAREEGIYCLRYGDQTTNTFPIRRGVYRDVWHPSMDVWFPVQMDHTTVREAYRIWHGEPFKDDCVQAPVNTVHFDNYRQGPTTESPYRSLEHIPGFTAGGWFDAGDFDIETPSHDATLLSMVGTWEEFRPDRDQTFIDPEKHYAEIHRPDGKADLLQQIAHGVLPIVAQVEQIGHPCRGITLPTLYSYHHLGDASTETDNLVGTGDERWCFTSHDSFIDYYTAAALAAVYRPLKDFNTPLADRCLRAARKVWEDSKTTPAAAAVTAPAALELYKSTGERGYLKAFNDSIFKALRLGGKERIGGLLTTALQACSIMDKAYMKKLRPYVETFKKTLDDKGKENPYGVDPVGENWGGNGAVVSQGVTAYYAHKYFPDIIDREAVLRPAHFLFGCHPDHNKSFVAGVGVRTKAMTYGNTRADFTFIAGGVAPGLLALKPDYFENKDDWPFYWGQNECTIGLTSQYVFLGNALGKLFEEVQ</sequence>
<keyword evidence="2" id="KW-0119">Carbohydrate metabolism</keyword>
<evidence type="ECO:0000259" key="6">
    <source>
        <dbReference type="Pfam" id="PF02927"/>
    </source>
</evidence>
<comment type="similarity">
    <text evidence="1">Belongs to the glycosyl hydrolase 9 (cellulase E) family.</text>
</comment>
<organism evidence="7 8">
    <name type="scientific">Segatella buccae</name>
    <dbReference type="NCBI Taxonomy" id="28126"/>
    <lineage>
        <taxon>Bacteria</taxon>
        <taxon>Pseudomonadati</taxon>
        <taxon>Bacteroidota</taxon>
        <taxon>Bacteroidia</taxon>
        <taxon>Bacteroidales</taxon>
        <taxon>Prevotellaceae</taxon>
        <taxon>Segatella</taxon>
    </lineage>
</organism>
<feature type="chain" id="PRO_5042901478" evidence="4">
    <location>
        <begin position="23"/>
        <end position="821"/>
    </location>
</feature>
<dbReference type="CDD" id="cd02850">
    <property type="entry name" value="E_set_Cellulase_N"/>
    <property type="match status" value="1"/>
</dbReference>
<dbReference type="InterPro" id="IPR004197">
    <property type="entry name" value="Cellulase_Ig-like"/>
</dbReference>
<dbReference type="Pfam" id="PF00759">
    <property type="entry name" value="Glyco_hydro_9"/>
    <property type="match status" value="1"/>
</dbReference>
<keyword evidence="4" id="KW-0732">Signal</keyword>
<name>A0AAQ1UIY6_9BACT</name>
<dbReference type="Proteomes" id="UP000255283">
    <property type="component" value="Unassembled WGS sequence"/>
</dbReference>
<dbReference type="SUPFAM" id="SSF81296">
    <property type="entry name" value="E set domains"/>
    <property type="match status" value="1"/>
</dbReference>
<protein>
    <submittedName>
        <fullName evidence="7">Glycosyl hydrolase family 9</fullName>
    </submittedName>
</protein>
<dbReference type="InterPro" id="IPR008928">
    <property type="entry name" value="6-hairpin_glycosidase_sf"/>
</dbReference>
<accession>A0AAQ1UIY6</accession>
<evidence type="ECO:0000313" key="8">
    <source>
        <dbReference type="Proteomes" id="UP000255283"/>
    </source>
</evidence>
<evidence type="ECO:0000256" key="1">
    <source>
        <dbReference type="ARBA" id="ARBA00007072"/>
    </source>
</evidence>
<dbReference type="InterPro" id="IPR012341">
    <property type="entry name" value="6hp_glycosidase-like_sf"/>
</dbReference>
<feature type="domain" description="Glycoside hydrolase family 9" evidence="5">
    <location>
        <begin position="443"/>
        <end position="755"/>
    </location>
</feature>
<dbReference type="Gene3D" id="1.50.10.10">
    <property type="match status" value="1"/>
</dbReference>
<reference evidence="7 8" key="1">
    <citation type="submission" date="2018-06" db="EMBL/GenBank/DDBJ databases">
        <authorList>
            <consortium name="Pathogen Informatics"/>
            <person name="Doyle S."/>
        </authorList>
    </citation>
    <scope>NUCLEOTIDE SEQUENCE [LARGE SCALE GENOMIC DNA]</scope>
    <source>
        <strain evidence="7 8">NCTC13063</strain>
    </source>
</reference>
<evidence type="ECO:0000313" key="7">
    <source>
        <dbReference type="EMBL" id="SUB80385.1"/>
    </source>
</evidence>
<dbReference type="SUPFAM" id="SSF48208">
    <property type="entry name" value="Six-hairpin glycosidases"/>
    <property type="match status" value="1"/>
</dbReference>
<dbReference type="InterPro" id="IPR014756">
    <property type="entry name" value="Ig_E-set"/>
</dbReference>
<dbReference type="EMBL" id="UGTJ01000001">
    <property type="protein sequence ID" value="SUB80385.1"/>
    <property type="molecule type" value="Genomic_DNA"/>
</dbReference>
<gene>
    <name evidence="7" type="ORF">NCTC13063_01668</name>
</gene>
<dbReference type="InterPro" id="IPR001701">
    <property type="entry name" value="Glyco_hydro_9"/>
</dbReference>
<evidence type="ECO:0000256" key="3">
    <source>
        <dbReference type="ARBA" id="ARBA00023326"/>
    </source>
</evidence>
<evidence type="ECO:0000256" key="4">
    <source>
        <dbReference type="SAM" id="SignalP"/>
    </source>
</evidence>
<feature type="signal peptide" evidence="4">
    <location>
        <begin position="1"/>
        <end position="22"/>
    </location>
</feature>
<proteinExistence type="inferred from homology"/>
<comment type="caution">
    <text evidence="7">The sequence shown here is derived from an EMBL/GenBank/DDBJ whole genome shotgun (WGS) entry which is preliminary data.</text>
</comment>
<evidence type="ECO:0000259" key="5">
    <source>
        <dbReference type="Pfam" id="PF00759"/>
    </source>
</evidence>
<dbReference type="Gene3D" id="2.60.40.10">
    <property type="entry name" value="Immunoglobulins"/>
    <property type="match status" value="1"/>
</dbReference>